<dbReference type="InterPro" id="IPR003676">
    <property type="entry name" value="SAUR_fam"/>
</dbReference>
<dbReference type="EMBL" id="JAMQYH010000003">
    <property type="protein sequence ID" value="KAJ1693285.1"/>
    <property type="molecule type" value="Genomic_DNA"/>
</dbReference>
<protein>
    <recommendedName>
        <fullName evidence="4">Small auxin up regulated protein</fullName>
    </recommendedName>
</protein>
<dbReference type="AlphaFoldDB" id="A0A9Q0HPM7"/>
<evidence type="ECO:0008006" key="4">
    <source>
        <dbReference type="Google" id="ProtNLM"/>
    </source>
</evidence>
<dbReference type="Pfam" id="PF02519">
    <property type="entry name" value="Auxin_inducible"/>
    <property type="match status" value="1"/>
</dbReference>
<dbReference type="PANTHER" id="PTHR31929">
    <property type="entry name" value="SAUR-LIKE AUXIN-RESPONSIVE PROTEIN FAMILY-RELATED"/>
    <property type="match status" value="1"/>
</dbReference>
<proteinExistence type="inferred from homology"/>
<evidence type="ECO:0000313" key="2">
    <source>
        <dbReference type="EMBL" id="KAJ1693285.1"/>
    </source>
</evidence>
<evidence type="ECO:0000256" key="1">
    <source>
        <dbReference type="ARBA" id="ARBA00006974"/>
    </source>
</evidence>
<comment type="caution">
    <text evidence="2">The sequence shown here is derived from an EMBL/GenBank/DDBJ whole genome shotgun (WGS) entry which is preliminary data.</text>
</comment>
<accession>A0A9Q0HPM7</accession>
<name>A0A9Q0HPM7_9POAL</name>
<gene>
    <name evidence="2" type="ORF">LUZ63_009983</name>
</gene>
<dbReference type="GO" id="GO:0009733">
    <property type="term" value="P:response to auxin"/>
    <property type="evidence" value="ECO:0007669"/>
    <property type="project" value="InterPro"/>
</dbReference>
<organism evidence="2 3">
    <name type="scientific">Rhynchospora breviuscula</name>
    <dbReference type="NCBI Taxonomy" id="2022672"/>
    <lineage>
        <taxon>Eukaryota</taxon>
        <taxon>Viridiplantae</taxon>
        <taxon>Streptophyta</taxon>
        <taxon>Embryophyta</taxon>
        <taxon>Tracheophyta</taxon>
        <taxon>Spermatophyta</taxon>
        <taxon>Magnoliopsida</taxon>
        <taxon>Liliopsida</taxon>
        <taxon>Poales</taxon>
        <taxon>Cyperaceae</taxon>
        <taxon>Cyperoideae</taxon>
        <taxon>Rhynchosporeae</taxon>
        <taxon>Rhynchospora</taxon>
    </lineage>
</organism>
<keyword evidence="3" id="KW-1185">Reference proteome</keyword>
<dbReference type="OrthoDB" id="625231at2759"/>
<comment type="similarity">
    <text evidence="1">Belongs to the ARG7 family.</text>
</comment>
<evidence type="ECO:0000313" key="3">
    <source>
        <dbReference type="Proteomes" id="UP001151287"/>
    </source>
</evidence>
<dbReference type="Proteomes" id="UP001151287">
    <property type="component" value="Unassembled WGS sequence"/>
</dbReference>
<sequence length="93" mass="10581">MVSKSYQLITKLNFSRSHAKAIADVPKGHFPVYVGERRKRFVIPTTYLTHPSFLTLLERVEEESGFQNQFGGLTLPCEECDFSALITDLRCSL</sequence>
<reference evidence="2" key="1">
    <citation type="journal article" date="2022" name="Cell">
        <title>Repeat-based holocentromeres influence genome architecture and karyotype evolution.</title>
        <authorList>
            <person name="Hofstatter P.G."/>
            <person name="Thangavel G."/>
            <person name="Lux T."/>
            <person name="Neumann P."/>
            <person name="Vondrak T."/>
            <person name="Novak P."/>
            <person name="Zhang M."/>
            <person name="Costa L."/>
            <person name="Castellani M."/>
            <person name="Scott A."/>
            <person name="Toegelov H."/>
            <person name="Fuchs J."/>
            <person name="Mata-Sucre Y."/>
            <person name="Dias Y."/>
            <person name="Vanzela A.L.L."/>
            <person name="Huettel B."/>
            <person name="Almeida C.C.S."/>
            <person name="Simkova H."/>
            <person name="Souza G."/>
            <person name="Pedrosa-Harand A."/>
            <person name="Macas J."/>
            <person name="Mayer K.F.X."/>
            <person name="Houben A."/>
            <person name="Marques A."/>
        </authorList>
    </citation>
    <scope>NUCLEOTIDE SEQUENCE</scope>
    <source>
        <strain evidence="2">RhyBre1mFocal</strain>
    </source>
</reference>